<reference evidence="1" key="2">
    <citation type="submission" date="2014-06" db="EMBL/GenBank/DDBJ databases">
        <authorList>
            <person name="Aslett M."/>
        </authorList>
    </citation>
    <scope>NUCLEOTIDE SEQUENCE</scope>
</reference>
<sequence>MEGGMTSPSLNHPILLRRQLNNQPTSLVSTLLLPW</sequence>
<evidence type="ECO:0000313" key="1">
    <source>
        <dbReference type="EMBL" id="CDS20714.1"/>
    </source>
</evidence>
<proteinExistence type="predicted"/>
<evidence type="ECO:0000313" key="2">
    <source>
        <dbReference type="Proteomes" id="UP000492820"/>
    </source>
</evidence>
<name>A0A068WKR9_ECHGR</name>
<reference evidence="1 2" key="1">
    <citation type="journal article" date="2013" name="Nature">
        <title>The genomes of four tapeworm species reveal adaptations to parasitism.</title>
        <authorList>
            <person name="Tsai I.J."/>
            <person name="Zarowiecki M."/>
            <person name="Holroyd N."/>
            <person name="Garciarrubio A."/>
            <person name="Sanchez-Flores A."/>
            <person name="Brooks K.L."/>
            <person name="Tracey A."/>
            <person name="Bobes R.J."/>
            <person name="Fragoso G."/>
            <person name="Sciutto E."/>
            <person name="Aslett M."/>
            <person name="Beasley H."/>
            <person name="Bennett H.M."/>
            <person name="Cai J."/>
            <person name="Camicia F."/>
            <person name="Clark R."/>
            <person name="Cucher M."/>
            <person name="De Silva N."/>
            <person name="Day T.A."/>
            <person name="Deplazes P."/>
            <person name="Estrada K."/>
            <person name="Fernandez C."/>
            <person name="Holland P.W."/>
            <person name="Hou J."/>
            <person name="Hu S."/>
            <person name="Huckvale T."/>
            <person name="Hung S.S."/>
            <person name="Kamenetzky L."/>
            <person name="Keane J.A."/>
            <person name="Kiss F."/>
            <person name="Koziol U."/>
            <person name="Lambert O."/>
            <person name="Liu K."/>
            <person name="Luo X."/>
            <person name="Luo Y."/>
            <person name="Macchiaroli N."/>
            <person name="Nichol S."/>
            <person name="Paps J."/>
            <person name="Parkinson J."/>
            <person name="Pouchkina-Stantcheva N."/>
            <person name="Riddiford N."/>
            <person name="Rosenzvit M."/>
            <person name="Salinas G."/>
            <person name="Wasmuth J.D."/>
            <person name="Zamanian M."/>
            <person name="Zheng Y."/>
            <person name="Cai X."/>
            <person name="Soberon X."/>
            <person name="Olson P.D."/>
            <person name="Laclette J.P."/>
            <person name="Brehm K."/>
            <person name="Berriman M."/>
            <person name="Garciarrubio A."/>
            <person name="Bobes R.J."/>
            <person name="Fragoso G."/>
            <person name="Sanchez-Flores A."/>
            <person name="Estrada K."/>
            <person name="Cevallos M.A."/>
            <person name="Morett E."/>
            <person name="Gonzalez V."/>
            <person name="Portillo T."/>
            <person name="Ochoa-Leyva A."/>
            <person name="Jose M.V."/>
            <person name="Sciutto E."/>
            <person name="Landa A."/>
            <person name="Jimenez L."/>
            <person name="Valdes V."/>
            <person name="Carrero J.C."/>
            <person name="Larralde C."/>
            <person name="Morales-Montor J."/>
            <person name="Limon-Lason J."/>
            <person name="Soberon X."/>
            <person name="Laclette J.P."/>
        </authorList>
    </citation>
    <scope>NUCLEOTIDE SEQUENCE [LARGE SCALE GENOMIC DNA]</scope>
</reference>
<organism evidence="1">
    <name type="scientific">Echinococcus granulosus</name>
    <name type="common">Hydatid tapeworm</name>
    <dbReference type="NCBI Taxonomy" id="6210"/>
    <lineage>
        <taxon>Eukaryota</taxon>
        <taxon>Metazoa</taxon>
        <taxon>Spiralia</taxon>
        <taxon>Lophotrochozoa</taxon>
        <taxon>Platyhelminthes</taxon>
        <taxon>Cestoda</taxon>
        <taxon>Eucestoda</taxon>
        <taxon>Cyclophyllidea</taxon>
        <taxon>Taeniidae</taxon>
        <taxon>Echinococcus</taxon>
        <taxon>Echinococcus granulosus group</taxon>
    </lineage>
</organism>
<gene>
    <name evidence="1" type="ORF">EgrG_001141500</name>
</gene>
<dbReference type="EMBL" id="LK028581">
    <property type="protein sequence ID" value="CDS20714.1"/>
    <property type="molecule type" value="Genomic_DNA"/>
</dbReference>
<reference evidence="3" key="3">
    <citation type="submission" date="2020-10" db="UniProtKB">
        <authorList>
            <consortium name="WormBaseParasite"/>
        </authorList>
    </citation>
    <scope>IDENTIFICATION</scope>
</reference>
<evidence type="ECO:0000313" key="3">
    <source>
        <dbReference type="WBParaSite" id="EgrG_001141500"/>
    </source>
</evidence>
<dbReference type="AlphaFoldDB" id="A0A068WKR9"/>
<dbReference type="Proteomes" id="UP000492820">
    <property type="component" value="Unassembled WGS sequence"/>
</dbReference>
<protein>
    <submittedName>
        <fullName evidence="1 3">Uncharacterized protein</fullName>
    </submittedName>
</protein>
<dbReference type="WBParaSite" id="EgrG_001141500">
    <property type="protein sequence ID" value="EgrG_001141500"/>
    <property type="gene ID" value="EgrG_001141500"/>
</dbReference>
<accession>A0A068WKR9</accession>